<evidence type="ECO:0000256" key="2">
    <source>
        <dbReference type="ARBA" id="ARBA00034247"/>
    </source>
</evidence>
<protein>
    <recommendedName>
        <fullName evidence="1">diguanylate cyclase</fullName>
        <ecNumber evidence="1">2.7.7.65</ecNumber>
    </recommendedName>
</protein>
<dbReference type="Gene3D" id="3.30.70.270">
    <property type="match status" value="1"/>
</dbReference>
<keyword evidence="3" id="KW-0472">Membrane</keyword>
<dbReference type="AlphaFoldDB" id="A0A6L4WN91"/>
<feature type="domain" description="GGDEF" evidence="4">
    <location>
        <begin position="370"/>
        <end position="507"/>
    </location>
</feature>
<dbReference type="InterPro" id="IPR029787">
    <property type="entry name" value="Nucleotide_cyclase"/>
</dbReference>
<evidence type="ECO:0000313" key="6">
    <source>
        <dbReference type="EMBL" id="KAB7891806.1"/>
    </source>
</evidence>
<dbReference type="SUPFAM" id="SSF103190">
    <property type="entry name" value="Sensory domain-like"/>
    <property type="match status" value="1"/>
</dbReference>
<dbReference type="PANTHER" id="PTHR45138">
    <property type="entry name" value="REGULATORY COMPONENTS OF SENSORY TRANSDUCTION SYSTEM"/>
    <property type="match status" value="1"/>
</dbReference>
<feature type="transmembrane region" description="Helical" evidence="3">
    <location>
        <begin position="12"/>
        <end position="30"/>
    </location>
</feature>
<comment type="caution">
    <text evidence="5">The sequence shown here is derived from an EMBL/GenBank/DDBJ whole genome shotgun (WGS) entry which is preliminary data.</text>
</comment>
<keyword evidence="3" id="KW-1133">Transmembrane helix</keyword>
<evidence type="ECO:0000313" key="8">
    <source>
        <dbReference type="Proteomes" id="UP000472839"/>
    </source>
</evidence>
<evidence type="ECO:0000256" key="1">
    <source>
        <dbReference type="ARBA" id="ARBA00012528"/>
    </source>
</evidence>
<organism evidence="5 8">
    <name type="scientific">Poseidonibacter ostreae</name>
    <dbReference type="NCBI Taxonomy" id="2654171"/>
    <lineage>
        <taxon>Bacteria</taxon>
        <taxon>Pseudomonadati</taxon>
        <taxon>Campylobacterota</taxon>
        <taxon>Epsilonproteobacteria</taxon>
        <taxon>Campylobacterales</taxon>
        <taxon>Arcobacteraceae</taxon>
        <taxon>Poseidonibacter</taxon>
    </lineage>
</organism>
<dbReference type="GO" id="GO:1902201">
    <property type="term" value="P:negative regulation of bacterial-type flagellum-dependent cell motility"/>
    <property type="evidence" value="ECO:0007669"/>
    <property type="project" value="TreeGrafter"/>
</dbReference>
<dbReference type="RefSeq" id="WP_152189235.1">
    <property type="nucleotide sequence ID" value="NZ_WFKI01000009.1"/>
</dbReference>
<dbReference type="Proteomes" id="UP000461010">
    <property type="component" value="Unassembled WGS sequence"/>
</dbReference>
<keyword evidence="3" id="KW-0812">Transmembrane</keyword>
<dbReference type="SUPFAM" id="SSF55073">
    <property type="entry name" value="Nucleotide cyclase"/>
    <property type="match status" value="1"/>
</dbReference>
<dbReference type="EC" id="2.7.7.65" evidence="1"/>
<evidence type="ECO:0000259" key="4">
    <source>
        <dbReference type="PROSITE" id="PS50887"/>
    </source>
</evidence>
<dbReference type="CDD" id="cd01949">
    <property type="entry name" value="GGDEF"/>
    <property type="match status" value="1"/>
</dbReference>
<dbReference type="EMBL" id="WFKJ01000012">
    <property type="protein sequence ID" value="KAB7891806.1"/>
    <property type="molecule type" value="Genomic_DNA"/>
</dbReference>
<proteinExistence type="predicted"/>
<dbReference type="GO" id="GO:0043709">
    <property type="term" value="P:cell adhesion involved in single-species biofilm formation"/>
    <property type="evidence" value="ECO:0007669"/>
    <property type="project" value="TreeGrafter"/>
</dbReference>
<name>A0A6L4WN91_9BACT</name>
<dbReference type="InterPro" id="IPR029150">
    <property type="entry name" value="dCache_3"/>
</dbReference>
<evidence type="ECO:0000313" key="7">
    <source>
        <dbReference type="Proteomes" id="UP000461010"/>
    </source>
</evidence>
<dbReference type="SMART" id="SM00267">
    <property type="entry name" value="GGDEF"/>
    <property type="match status" value="1"/>
</dbReference>
<dbReference type="Pfam" id="PF00990">
    <property type="entry name" value="GGDEF"/>
    <property type="match status" value="1"/>
</dbReference>
<evidence type="ECO:0000256" key="3">
    <source>
        <dbReference type="SAM" id="Phobius"/>
    </source>
</evidence>
<dbReference type="InterPro" id="IPR050469">
    <property type="entry name" value="Diguanylate_Cyclase"/>
</dbReference>
<accession>A0A6L4WN91</accession>
<comment type="catalytic activity">
    <reaction evidence="2">
        <text>2 GTP = 3',3'-c-di-GMP + 2 diphosphate</text>
        <dbReference type="Rhea" id="RHEA:24898"/>
        <dbReference type="ChEBI" id="CHEBI:33019"/>
        <dbReference type="ChEBI" id="CHEBI:37565"/>
        <dbReference type="ChEBI" id="CHEBI:58805"/>
        <dbReference type="EC" id="2.7.7.65"/>
    </reaction>
</comment>
<dbReference type="GO" id="GO:0005886">
    <property type="term" value="C:plasma membrane"/>
    <property type="evidence" value="ECO:0007669"/>
    <property type="project" value="TreeGrafter"/>
</dbReference>
<dbReference type="NCBIfam" id="TIGR00254">
    <property type="entry name" value="GGDEF"/>
    <property type="match status" value="1"/>
</dbReference>
<dbReference type="EMBL" id="WFKK01000073">
    <property type="protein sequence ID" value="KAB7884784.1"/>
    <property type="molecule type" value="Genomic_DNA"/>
</dbReference>
<dbReference type="PROSITE" id="PS50887">
    <property type="entry name" value="GGDEF"/>
    <property type="match status" value="1"/>
</dbReference>
<dbReference type="FunFam" id="3.30.70.270:FF:000001">
    <property type="entry name" value="Diguanylate cyclase domain protein"/>
    <property type="match status" value="1"/>
</dbReference>
<dbReference type="InterPro" id="IPR029151">
    <property type="entry name" value="Sensor-like_sf"/>
</dbReference>
<evidence type="ECO:0000313" key="5">
    <source>
        <dbReference type="EMBL" id="KAB7884784.1"/>
    </source>
</evidence>
<dbReference type="InterPro" id="IPR000160">
    <property type="entry name" value="GGDEF_dom"/>
</dbReference>
<dbReference type="GO" id="GO:0052621">
    <property type="term" value="F:diguanylate cyclase activity"/>
    <property type="evidence" value="ECO:0007669"/>
    <property type="project" value="UniProtKB-EC"/>
</dbReference>
<gene>
    <name evidence="6" type="ORF">GBG18_05770</name>
    <name evidence="5" type="ORF">GBG19_15270</name>
</gene>
<dbReference type="Proteomes" id="UP000472839">
    <property type="component" value="Unassembled WGS sequence"/>
</dbReference>
<dbReference type="PANTHER" id="PTHR45138:SF9">
    <property type="entry name" value="DIGUANYLATE CYCLASE DGCM-RELATED"/>
    <property type="match status" value="1"/>
</dbReference>
<dbReference type="InterPro" id="IPR043128">
    <property type="entry name" value="Rev_trsase/Diguanyl_cyclase"/>
</dbReference>
<dbReference type="Pfam" id="PF14827">
    <property type="entry name" value="dCache_3"/>
    <property type="match status" value="1"/>
</dbReference>
<reference evidence="7 8" key="1">
    <citation type="submission" date="2019-10" db="EMBL/GenBank/DDBJ databases">
        <title>Poseidonibacter ostreae sp. nov., isolated from the gut of the Ostrea denselamellosa.</title>
        <authorList>
            <person name="Choi A."/>
        </authorList>
    </citation>
    <scope>NUCLEOTIDE SEQUENCE [LARGE SCALE GENOMIC DNA]</scope>
    <source>
        <strain evidence="5 8">SJOD-M-33</strain>
        <strain evidence="6 7">SJOD-M-5</strain>
    </source>
</reference>
<keyword evidence="7" id="KW-1185">Reference proteome</keyword>
<feature type="transmembrane region" description="Helical" evidence="3">
    <location>
        <begin position="301"/>
        <end position="321"/>
    </location>
</feature>
<sequence>MRGQKYLLFKTFVPFVLGFLIIGITSFLSLDTMYVKYQNIRTQEINHSIKNIYKNKINDNNKLYKELILNIQKDTNISNAFLQQDRKKLFLLTKDLYKRLNKKFGITHFYFHGLDEKIFLRVHNPKKHSDTINRFTLNNSTLTNKDSYGIEFGISHNLTNRFVSPYYINGKIVGYLELGEEIDYLTPYLSNVLNAEILIAIEKNLINLEKLKLKSNSNIKIKEYRETNDYYIINSTIKYMNKDLVNLIDGYLNLQTTQEKSKSEYQIGVMKLYDIKKNEVGKIIALTNLEKDQMSLAKYQFLLSVFLFMIAFVIISIYYFFLEDVTTKLNESTKELIELSKIDQLTKLYNRRHFNEQLPIELKKSIRNENHVSFLMIDIDSFKLYNDNYGHLKGDIVLEKISKVLLDSLKRSSDIAFRMGGEEFSIFISEEKGKTSAPIIAQKLIDRINKLNIEHKYTKNKKVSVSIGISTKKASQGLDIDTLYKEADIALYEAKNSGKNRLVIYKEKATCK</sequence>